<feature type="non-terminal residue" evidence="2">
    <location>
        <position position="1"/>
    </location>
</feature>
<proteinExistence type="predicted"/>
<dbReference type="EMBL" id="CADCUB010000149">
    <property type="protein sequence ID" value="CAA9352557.1"/>
    <property type="molecule type" value="Genomic_DNA"/>
</dbReference>
<feature type="non-terminal residue" evidence="2">
    <location>
        <position position="65"/>
    </location>
</feature>
<organism evidence="2">
    <name type="scientific">uncultured Frankineae bacterium</name>
    <dbReference type="NCBI Taxonomy" id="437475"/>
    <lineage>
        <taxon>Bacteria</taxon>
        <taxon>Bacillati</taxon>
        <taxon>Actinomycetota</taxon>
        <taxon>Actinomycetes</taxon>
        <taxon>Frankiales</taxon>
        <taxon>environmental samples</taxon>
    </lineage>
</organism>
<sequence>CPRRGRSRSLRRQPATGPVEHRSDDVMTMSAQYAPARSWSTTSPTGAGSASWLSHALDPSPAAGR</sequence>
<protein>
    <submittedName>
        <fullName evidence="2">Uncharacterized protein</fullName>
    </submittedName>
</protein>
<reference evidence="2" key="1">
    <citation type="submission" date="2020-02" db="EMBL/GenBank/DDBJ databases">
        <authorList>
            <person name="Meier V. D."/>
        </authorList>
    </citation>
    <scope>NUCLEOTIDE SEQUENCE</scope>
    <source>
        <strain evidence="2">AVDCRST_MAG07</strain>
    </source>
</reference>
<feature type="compositionally biased region" description="Low complexity" evidence="1">
    <location>
        <begin position="38"/>
        <end position="52"/>
    </location>
</feature>
<evidence type="ECO:0000313" key="2">
    <source>
        <dbReference type="EMBL" id="CAA9352557.1"/>
    </source>
</evidence>
<gene>
    <name evidence="2" type="ORF">AVDCRST_MAG07-3140</name>
</gene>
<feature type="compositionally biased region" description="Basic residues" evidence="1">
    <location>
        <begin position="1"/>
        <end position="11"/>
    </location>
</feature>
<evidence type="ECO:0000256" key="1">
    <source>
        <dbReference type="SAM" id="MobiDB-lite"/>
    </source>
</evidence>
<dbReference type="AlphaFoldDB" id="A0A6J4MDV5"/>
<accession>A0A6J4MDV5</accession>
<name>A0A6J4MDV5_9ACTN</name>
<feature type="region of interest" description="Disordered" evidence="1">
    <location>
        <begin position="1"/>
        <end position="65"/>
    </location>
</feature>